<dbReference type="AlphaFoldDB" id="A0A178ZDN8"/>
<organism evidence="3 4">
    <name type="scientific">Fonsecaea erecta</name>
    <dbReference type="NCBI Taxonomy" id="1367422"/>
    <lineage>
        <taxon>Eukaryota</taxon>
        <taxon>Fungi</taxon>
        <taxon>Dikarya</taxon>
        <taxon>Ascomycota</taxon>
        <taxon>Pezizomycotina</taxon>
        <taxon>Eurotiomycetes</taxon>
        <taxon>Chaetothyriomycetidae</taxon>
        <taxon>Chaetothyriales</taxon>
        <taxon>Herpotrichiellaceae</taxon>
        <taxon>Fonsecaea</taxon>
    </lineage>
</organism>
<evidence type="ECO:0008006" key="5">
    <source>
        <dbReference type="Google" id="ProtNLM"/>
    </source>
</evidence>
<keyword evidence="4" id="KW-1185">Reference proteome</keyword>
<evidence type="ECO:0000256" key="2">
    <source>
        <dbReference type="SAM" id="SignalP"/>
    </source>
</evidence>
<protein>
    <recommendedName>
        <fullName evidence="5">Inhibitor I9 domain-containing protein</fullName>
    </recommendedName>
</protein>
<comment type="caution">
    <text evidence="3">The sequence shown here is derived from an EMBL/GenBank/DDBJ whole genome shotgun (WGS) entry which is preliminary data.</text>
</comment>
<dbReference type="SUPFAM" id="SSF54897">
    <property type="entry name" value="Protease propeptides/inhibitors"/>
    <property type="match status" value="1"/>
</dbReference>
<dbReference type="EMBL" id="LVYI01000007">
    <property type="protein sequence ID" value="OAP57878.1"/>
    <property type="molecule type" value="Genomic_DNA"/>
</dbReference>
<keyword evidence="2" id="KW-0732">Signal</keyword>
<name>A0A178ZDN8_9EURO</name>
<dbReference type="PANTHER" id="PTHR28288:SF1">
    <property type="entry name" value="INHIBITOR I9 DOMAIN-CONTAINING PROTEIN"/>
    <property type="match status" value="1"/>
</dbReference>
<dbReference type="OrthoDB" id="3888684at2759"/>
<dbReference type="InterPro" id="IPR052471">
    <property type="entry name" value="PBI_I9"/>
</dbReference>
<evidence type="ECO:0000256" key="1">
    <source>
        <dbReference type="ARBA" id="ARBA00038069"/>
    </source>
</evidence>
<gene>
    <name evidence="3" type="ORF">AYL99_08616</name>
</gene>
<dbReference type="GeneID" id="30012784"/>
<accession>A0A178ZDN8</accession>
<sequence>MRLPIVFLFTFFLAAFALPPPQKPVVVSFPDNTPSSIIDKAMAEIEKDGGIITHEYCERSFIYTAPMIRAGTSANFVIALIKGFAARVSEVTLNKISELAEAYAPYIEDDYVVNIDGSTSAAK</sequence>
<proteinExistence type="inferred from homology"/>
<feature type="signal peptide" evidence="2">
    <location>
        <begin position="1"/>
        <end position="17"/>
    </location>
</feature>
<comment type="similarity">
    <text evidence="1">Belongs to the protease inhibitor I9 family.</text>
</comment>
<feature type="chain" id="PRO_5008098435" description="Inhibitor I9 domain-containing protein" evidence="2">
    <location>
        <begin position="18"/>
        <end position="123"/>
    </location>
</feature>
<evidence type="ECO:0000313" key="3">
    <source>
        <dbReference type="EMBL" id="OAP57878.1"/>
    </source>
</evidence>
<evidence type="ECO:0000313" key="4">
    <source>
        <dbReference type="Proteomes" id="UP000078343"/>
    </source>
</evidence>
<dbReference type="GO" id="GO:0004866">
    <property type="term" value="F:endopeptidase inhibitor activity"/>
    <property type="evidence" value="ECO:0007669"/>
    <property type="project" value="TreeGrafter"/>
</dbReference>
<reference evidence="3 4" key="1">
    <citation type="submission" date="2016-04" db="EMBL/GenBank/DDBJ databases">
        <title>Draft genome of Fonsecaea erecta CBS 125763.</title>
        <authorList>
            <person name="Weiss V.A."/>
            <person name="Vicente V.A."/>
            <person name="Raittz R.T."/>
            <person name="Moreno L.F."/>
            <person name="De Souza E.M."/>
            <person name="Pedrosa F.O."/>
            <person name="Steffens M.B."/>
            <person name="Faoro H."/>
            <person name="Tadra-Sfeir M.Z."/>
            <person name="Najafzadeh M.J."/>
            <person name="Felipe M.S."/>
            <person name="Teixeira M."/>
            <person name="Sun J."/>
            <person name="Xi L."/>
            <person name="Gomes R."/>
            <person name="De Azevedo C.M."/>
            <person name="Salgado C.G."/>
            <person name="Da Silva M.B."/>
            <person name="Nascimento M.F."/>
            <person name="Queiroz-Telles F."/>
            <person name="Attili D.S."/>
            <person name="Gorbushina A."/>
        </authorList>
    </citation>
    <scope>NUCLEOTIDE SEQUENCE [LARGE SCALE GENOMIC DNA]</scope>
    <source>
        <strain evidence="3 4">CBS 125763</strain>
    </source>
</reference>
<dbReference type="PANTHER" id="PTHR28288">
    <property type="entry name" value="PROTEASE B INHIBITOR 2"/>
    <property type="match status" value="1"/>
</dbReference>
<dbReference type="InterPro" id="IPR037045">
    <property type="entry name" value="S8pro/Inhibitor_I9_sf"/>
</dbReference>
<dbReference type="RefSeq" id="XP_018691245.1">
    <property type="nucleotide sequence ID" value="XM_018840124.1"/>
</dbReference>
<dbReference type="Gene3D" id="3.30.70.80">
    <property type="entry name" value="Peptidase S8 propeptide/proteinase inhibitor I9"/>
    <property type="match status" value="1"/>
</dbReference>
<dbReference type="GO" id="GO:0042144">
    <property type="term" value="P:vacuole fusion, non-autophagic"/>
    <property type="evidence" value="ECO:0007669"/>
    <property type="project" value="TreeGrafter"/>
</dbReference>
<dbReference type="Proteomes" id="UP000078343">
    <property type="component" value="Unassembled WGS sequence"/>
</dbReference>